<proteinExistence type="predicted"/>
<sequence length="90" mass="9971">MDYSRLHMYNPPQCLPENTGYTYALSSSYSLTALEFETTHKLDPVFDSPRMSRRSLRLSTAGYGGAKDEGLFGSGSSYAGKKMFADQSPQ</sequence>
<accession>A0A6I9XVT5</accession>
<gene>
    <name evidence="2" type="primary">LOC106547580</name>
</gene>
<evidence type="ECO:0000313" key="1">
    <source>
        <dbReference type="Proteomes" id="UP000504617"/>
    </source>
</evidence>
<dbReference type="GeneID" id="106547580"/>
<organism evidence="1 2">
    <name type="scientific">Thamnophis sirtalis</name>
    <dbReference type="NCBI Taxonomy" id="35019"/>
    <lineage>
        <taxon>Eukaryota</taxon>
        <taxon>Metazoa</taxon>
        <taxon>Chordata</taxon>
        <taxon>Craniata</taxon>
        <taxon>Vertebrata</taxon>
        <taxon>Euteleostomi</taxon>
        <taxon>Lepidosauria</taxon>
        <taxon>Squamata</taxon>
        <taxon>Bifurcata</taxon>
        <taxon>Unidentata</taxon>
        <taxon>Episquamata</taxon>
        <taxon>Toxicofera</taxon>
        <taxon>Serpentes</taxon>
        <taxon>Colubroidea</taxon>
        <taxon>Colubridae</taxon>
        <taxon>Natricinae</taxon>
        <taxon>Thamnophis</taxon>
    </lineage>
</organism>
<evidence type="ECO:0000313" key="2">
    <source>
        <dbReference type="RefSeq" id="XP_013920279.1"/>
    </source>
</evidence>
<dbReference type="RefSeq" id="XP_013920279.1">
    <property type="nucleotide sequence ID" value="XM_014064804.1"/>
</dbReference>
<reference evidence="2" key="1">
    <citation type="submission" date="2025-08" db="UniProtKB">
        <authorList>
            <consortium name="RefSeq"/>
        </authorList>
    </citation>
    <scope>IDENTIFICATION</scope>
    <source>
        <tissue evidence="2">Skeletal muscle</tissue>
    </source>
</reference>
<name>A0A6I9XVT5_9SAUR</name>
<dbReference type="KEGG" id="tsr:106547580"/>
<dbReference type="OrthoDB" id="342281at2759"/>
<dbReference type="AlphaFoldDB" id="A0A6I9XVT5"/>
<dbReference type="Proteomes" id="UP000504617">
    <property type="component" value="Unplaced"/>
</dbReference>
<protein>
    <submittedName>
        <fullName evidence="2">SUN domain-containing protein 1-like</fullName>
    </submittedName>
</protein>
<keyword evidence="1" id="KW-1185">Reference proteome</keyword>